<dbReference type="InterPro" id="IPR005829">
    <property type="entry name" value="Sugar_transporter_CS"/>
</dbReference>
<dbReference type="OrthoDB" id="5296287at2759"/>
<comment type="subcellular location">
    <subcellularLocation>
        <location evidence="1">Membrane</location>
        <topology evidence="1">Multi-pass membrane protein</topology>
    </subcellularLocation>
</comment>
<proteinExistence type="predicted"/>
<feature type="domain" description="Major facilitator superfamily (MFS) profile" evidence="7">
    <location>
        <begin position="63"/>
        <end position="497"/>
    </location>
</feature>
<reference evidence="8 9" key="1">
    <citation type="submission" date="2014-06" db="EMBL/GenBank/DDBJ databases">
        <title>The Genome of the Aflatoxigenic Filamentous Fungus Aspergillus nomius.</title>
        <authorList>
            <person name="Moore M.G."/>
            <person name="Shannon B.M."/>
            <person name="Brian M.M."/>
        </authorList>
    </citation>
    <scope>NUCLEOTIDE SEQUENCE [LARGE SCALE GENOMIC DNA]</scope>
    <source>
        <strain evidence="8 9">NRRL 13137</strain>
    </source>
</reference>
<evidence type="ECO:0000256" key="4">
    <source>
        <dbReference type="ARBA" id="ARBA00023136"/>
    </source>
</evidence>
<feature type="transmembrane region" description="Helical" evidence="6">
    <location>
        <begin position="334"/>
        <end position="354"/>
    </location>
</feature>
<organism evidence="8 9">
    <name type="scientific">Aspergillus nomiae NRRL (strain ATCC 15546 / NRRL 13137 / CBS 260.88 / M93)</name>
    <dbReference type="NCBI Taxonomy" id="1509407"/>
    <lineage>
        <taxon>Eukaryota</taxon>
        <taxon>Fungi</taxon>
        <taxon>Dikarya</taxon>
        <taxon>Ascomycota</taxon>
        <taxon>Pezizomycotina</taxon>
        <taxon>Eurotiomycetes</taxon>
        <taxon>Eurotiomycetidae</taxon>
        <taxon>Eurotiales</taxon>
        <taxon>Aspergillaceae</taxon>
        <taxon>Aspergillus</taxon>
        <taxon>Aspergillus subgen. Circumdati</taxon>
    </lineage>
</organism>
<gene>
    <name evidence="8" type="ORF">ANOM_007652</name>
</gene>
<dbReference type="Proteomes" id="UP000037505">
    <property type="component" value="Unassembled WGS sequence"/>
</dbReference>
<accession>A0A0L1IZK8</accession>
<dbReference type="SUPFAM" id="SSF103473">
    <property type="entry name" value="MFS general substrate transporter"/>
    <property type="match status" value="1"/>
</dbReference>
<dbReference type="FunFam" id="1.20.1250.20:FF:000460">
    <property type="entry name" value="MFS multidrug transporter, putative"/>
    <property type="match status" value="1"/>
</dbReference>
<dbReference type="InterPro" id="IPR036259">
    <property type="entry name" value="MFS_trans_sf"/>
</dbReference>
<dbReference type="GO" id="GO:0042908">
    <property type="term" value="P:xenobiotic transport"/>
    <property type="evidence" value="ECO:0007669"/>
    <property type="project" value="UniProtKB-ARBA"/>
</dbReference>
<dbReference type="CDD" id="cd17323">
    <property type="entry name" value="MFS_Tpo1_MDR_like"/>
    <property type="match status" value="1"/>
</dbReference>
<evidence type="ECO:0000313" key="9">
    <source>
        <dbReference type="Proteomes" id="UP000037505"/>
    </source>
</evidence>
<evidence type="ECO:0000256" key="3">
    <source>
        <dbReference type="ARBA" id="ARBA00022989"/>
    </source>
</evidence>
<feature type="transmembrane region" description="Helical" evidence="6">
    <location>
        <begin position="61"/>
        <end position="78"/>
    </location>
</feature>
<feature type="transmembrane region" description="Helical" evidence="6">
    <location>
        <begin position="155"/>
        <end position="180"/>
    </location>
</feature>
<keyword evidence="2 6" id="KW-0812">Transmembrane</keyword>
<dbReference type="PROSITE" id="PS00216">
    <property type="entry name" value="SUGAR_TRANSPORT_1"/>
    <property type="match status" value="1"/>
</dbReference>
<dbReference type="PANTHER" id="PTHR23502:SF33">
    <property type="entry name" value="MAJOR FACILITATOR SUPERFAMILY (MFS) PROFILE DOMAIN-CONTAINING PROTEIN-RELATED"/>
    <property type="match status" value="1"/>
</dbReference>
<dbReference type="GO" id="GO:0022857">
    <property type="term" value="F:transmembrane transporter activity"/>
    <property type="evidence" value="ECO:0007669"/>
    <property type="project" value="InterPro"/>
</dbReference>
<evidence type="ECO:0000259" key="7">
    <source>
        <dbReference type="PROSITE" id="PS50850"/>
    </source>
</evidence>
<dbReference type="GO" id="GO:0016020">
    <property type="term" value="C:membrane"/>
    <property type="evidence" value="ECO:0007669"/>
    <property type="project" value="UniProtKB-SubCell"/>
</dbReference>
<feature type="transmembrane region" description="Helical" evidence="6">
    <location>
        <begin position="435"/>
        <end position="456"/>
    </location>
</feature>
<keyword evidence="3 6" id="KW-1133">Transmembrane helix</keyword>
<sequence length="502" mass="54424">MKTESRPDAEEGGLLTADGTKPGSYTLEDSFPESNLEKGIVGWDGQKDPKNPRNFSKGRKWSILGFVSLMSFLSPLASSMFAPGVQFMDASFHNESEVLSSLVVSIFLLGYVFGPLVLSPLSEIYGRRLVLFTANSIFVVWQIGCAKAPSLASLIVFRLLAGIGGSGCLTIGGGIIGDLFAPTERGAAMAAFSIGPLVGPVIGPIAGGFLSQQVSWRWVFWVLLIASGTATLGIEVFNTETNPEVIIQKKTKLLAKQTNRPDLRSCYEQGVSLTSFEIIKRGILVPITLLFATPISFILSLYMSLVYGLLYLLFTTITGIYEVTYGWSPELCGLAYLGIGLGFFVGLGIVAKSNDKTVVTLTRSNDGVYEPEMRLAACGIFALFIPISFFWYGWAVEKHAHWVVPIIGMIPFGFGMIGVFIPIQTYMVDAFPKYAASAVAALTAMRSLFGAFLPLAGPQMYTTLGYGWGNSLLGFISVALLPVPYLIYKFGGYLRKKHPLNL</sequence>
<evidence type="ECO:0000256" key="1">
    <source>
        <dbReference type="ARBA" id="ARBA00004141"/>
    </source>
</evidence>
<comment type="caution">
    <text evidence="8">The sequence shown here is derived from an EMBL/GenBank/DDBJ whole genome shotgun (WGS) entry which is preliminary data.</text>
</comment>
<feature type="transmembrane region" description="Helical" evidence="6">
    <location>
        <begin position="375"/>
        <end position="394"/>
    </location>
</feature>
<dbReference type="Pfam" id="PF07690">
    <property type="entry name" value="MFS_1"/>
    <property type="match status" value="1"/>
</dbReference>
<evidence type="ECO:0000256" key="2">
    <source>
        <dbReference type="ARBA" id="ARBA00022692"/>
    </source>
</evidence>
<dbReference type="Gene3D" id="1.20.1250.20">
    <property type="entry name" value="MFS general substrate transporter like domains"/>
    <property type="match status" value="1"/>
</dbReference>
<feature type="region of interest" description="Disordered" evidence="5">
    <location>
        <begin position="1"/>
        <end position="31"/>
    </location>
</feature>
<keyword evidence="4 6" id="KW-0472">Membrane</keyword>
<dbReference type="PROSITE" id="PS50850">
    <property type="entry name" value="MFS"/>
    <property type="match status" value="1"/>
</dbReference>
<dbReference type="PANTHER" id="PTHR23502">
    <property type="entry name" value="MAJOR FACILITATOR SUPERFAMILY"/>
    <property type="match status" value="1"/>
</dbReference>
<protein>
    <recommendedName>
        <fullName evidence="7">Major facilitator superfamily (MFS) profile domain-containing protein</fullName>
    </recommendedName>
</protein>
<keyword evidence="9" id="KW-1185">Reference proteome</keyword>
<evidence type="ECO:0000256" key="5">
    <source>
        <dbReference type="SAM" id="MobiDB-lite"/>
    </source>
</evidence>
<dbReference type="RefSeq" id="XP_015405783.1">
    <property type="nucleotide sequence ID" value="XM_015552908.1"/>
</dbReference>
<feature type="transmembrane region" description="Helical" evidence="6">
    <location>
        <begin position="187"/>
        <end position="206"/>
    </location>
</feature>
<dbReference type="EMBL" id="JNOM01000184">
    <property type="protein sequence ID" value="KNG84860.1"/>
    <property type="molecule type" value="Genomic_DNA"/>
</dbReference>
<evidence type="ECO:0000256" key="6">
    <source>
        <dbReference type="SAM" id="Phobius"/>
    </source>
</evidence>
<dbReference type="AlphaFoldDB" id="A0A0L1IZK8"/>
<feature type="transmembrane region" description="Helical" evidence="6">
    <location>
        <begin position="468"/>
        <end position="488"/>
    </location>
</feature>
<dbReference type="InterPro" id="IPR011701">
    <property type="entry name" value="MFS"/>
</dbReference>
<dbReference type="STRING" id="1509407.A0A0L1IZK8"/>
<dbReference type="GO" id="GO:0140115">
    <property type="term" value="P:export across plasma membrane"/>
    <property type="evidence" value="ECO:0007669"/>
    <property type="project" value="UniProtKB-ARBA"/>
</dbReference>
<feature type="transmembrane region" description="Helical" evidence="6">
    <location>
        <begin position="98"/>
        <end position="117"/>
    </location>
</feature>
<name>A0A0L1IZK8_ASPN3</name>
<evidence type="ECO:0000313" key="8">
    <source>
        <dbReference type="EMBL" id="KNG84860.1"/>
    </source>
</evidence>
<feature type="transmembrane region" description="Helical" evidence="6">
    <location>
        <begin position="400"/>
        <end position="423"/>
    </location>
</feature>
<feature type="transmembrane region" description="Helical" evidence="6">
    <location>
        <begin position="218"/>
        <end position="237"/>
    </location>
</feature>
<dbReference type="GeneID" id="26809456"/>
<feature type="transmembrane region" description="Helical" evidence="6">
    <location>
        <begin position="283"/>
        <end position="314"/>
    </location>
</feature>
<dbReference type="InterPro" id="IPR020846">
    <property type="entry name" value="MFS_dom"/>
</dbReference>